<dbReference type="GO" id="GO:0009424">
    <property type="term" value="C:bacterial-type flagellum hook"/>
    <property type="evidence" value="ECO:0007669"/>
    <property type="project" value="TreeGrafter"/>
</dbReference>
<dbReference type="KEGG" id="lse:F1C12_14880"/>
<keyword evidence="8" id="KW-0966">Cell projection</keyword>
<evidence type="ECO:0000259" key="6">
    <source>
        <dbReference type="Pfam" id="PF06429"/>
    </source>
</evidence>
<dbReference type="InterPro" id="IPR037058">
    <property type="entry name" value="Falgellar_hook_FlgE_sf"/>
</dbReference>
<dbReference type="InterPro" id="IPR019776">
    <property type="entry name" value="Flagellar_basal_body_rod_CS"/>
</dbReference>
<dbReference type="Pfam" id="PF00460">
    <property type="entry name" value="Flg_bb_rod"/>
    <property type="match status" value="1"/>
</dbReference>
<feature type="domain" description="Flagellar hook protein FlgE/F/G-like D1" evidence="7">
    <location>
        <begin position="95"/>
        <end position="159"/>
    </location>
</feature>
<dbReference type="SUPFAM" id="SSF117143">
    <property type="entry name" value="Flagellar hook protein flgE"/>
    <property type="match status" value="1"/>
</dbReference>
<dbReference type="PANTHER" id="PTHR30435:SF1">
    <property type="entry name" value="FLAGELLAR HOOK PROTEIN FLGE"/>
    <property type="match status" value="1"/>
</dbReference>
<dbReference type="InterPro" id="IPR001444">
    <property type="entry name" value="Flag_bb_rod_N"/>
</dbReference>
<evidence type="ECO:0000256" key="1">
    <source>
        <dbReference type="ARBA" id="ARBA00004117"/>
    </source>
</evidence>
<dbReference type="RefSeq" id="WP_185275705.1">
    <property type="nucleotide sequence ID" value="NZ_CP043641.1"/>
</dbReference>
<dbReference type="Pfam" id="PF22692">
    <property type="entry name" value="LlgE_F_G_D1"/>
    <property type="match status" value="1"/>
</dbReference>
<comment type="subcellular location">
    <subcellularLocation>
        <location evidence="1 4">Bacterial flagellum basal body</location>
    </subcellularLocation>
</comment>
<dbReference type="Proteomes" id="UP000515511">
    <property type="component" value="Chromosome"/>
</dbReference>
<dbReference type="GO" id="GO:0005829">
    <property type="term" value="C:cytosol"/>
    <property type="evidence" value="ECO:0007669"/>
    <property type="project" value="TreeGrafter"/>
</dbReference>
<organism evidence="8 9">
    <name type="scientific">Leifsonia shinshuensis</name>
    <dbReference type="NCBI Taxonomy" id="150026"/>
    <lineage>
        <taxon>Bacteria</taxon>
        <taxon>Bacillati</taxon>
        <taxon>Actinomycetota</taxon>
        <taxon>Actinomycetes</taxon>
        <taxon>Micrococcales</taxon>
        <taxon>Microbacteriaceae</taxon>
        <taxon>Leifsonia</taxon>
    </lineage>
</organism>
<evidence type="ECO:0000313" key="8">
    <source>
        <dbReference type="EMBL" id="QNE36269.1"/>
    </source>
</evidence>
<evidence type="ECO:0000256" key="2">
    <source>
        <dbReference type="ARBA" id="ARBA00009677"/>
    </source>
</evidence>
<dbReference type="InterPro" id="IPR010930">
    <property type="entry name" value="Flg_bb/hook_C_dom"/>
</dbReference>
<gene>
    <name evidence="8" type="ORF">F1C12_14880</name>
</gene>
<protein>
    <recommendedName>
        <fullName evidence="4">Flagellar hook protein FlgE</fullName>
    </recommendedName>
</protein>
<comment type="function">
    <text evidence="4">A flexible structure which links the flagellar filament to the drive apparatus in the basal body.</text>
</comment>
<keyword evidence="8" id="KW-0969">Cilium</keyword>
<feature type="domain" description="Flagellar basal body rod protein N-terminal" evidence="5">
    <location>
        <begin position="5"/>
        <end position="35"/>
    </location>
</feature>
<dbReference type="InterPro" id="IPR020013">
    <property type="entry name" value="Flagellar_FlgE/F/G"/>
</dbReference>
<name>A0A7G6YCQ4_9MICO</name>
<accession>A0A7G6YCQ4</accession>
<evidence type="ECO:0000256" key="3">
    <source>
        <dbReference type="ARBA" id="ARBA00023143"/>
    </source>
</evidence>
<dbReference type="EMBL" id="CP043641">
    <property type="protein sequence ID" value="QNE36269.1"/>
    <property type="molecule type" value="Genomic_DNA"/>
</dbReference>
<dbReference type="InterPro" id="IPR037925">
    <property type="entry name" value="FlgE/F/G-like"/>
</dbReference>
<feature type="domain" description="Flagellar basal-body/hook protein C-terminal" evidence="6">
    <location>
        <begin position="345"/>
        <end position="389"/>
    </location>
</feature>
<sequence>MLRSLDSGVSGLQAQQTMLDVVGNNIANVNTTGYKSSSVEFEDTLSQMIGTASGPQGNQGGTSPAQVGLGVRVAATATNFTEGAAQTTGVGTNLMINGDGFFIVNNGGQTQYTRSGAFTTDASGNLVSPDGAIVQGWSATNGVVNSSAPVSNITLSTTGLSAARATSNAAMTGNLADDAAVGATVNSQVTVYDANGAQSNLTMTFTRNATGGWDVSGADAAGNTATGTVTFTNGAMTPAQSLTVGGVTVDVSKITGFAGSGGVNFASQNGTAAGSLQSFSIENDGTIMGAFSNGEKQAVGRVALANFTNPGGLQKAGNSNFIATPNSGLPQVGQAGSGSLGTMTSGAIEGSNVDLAREFTNLIVAQRAFQASARVITTSDDVLQELLQLKTQ</sequence>
<keyword evidence="3 4" id="KW-0975">Bacterial flagellum</keyword>
<dbReference type="PROSITE" id="PS00588">
    <property type="entry name" value="FLAGELLA_BB_ROD"/>
    <property type="match status" value="1"/>
</dbReference>
<keyword evidence="8" id="KW-0282">Flagellum</keyword>
<reference evidence="9" key="1">
    <citation type="submission" date="2019-09" db="EMBL/GenBank/DDBJ databases">
        <title>Antimicrobial potential of Antarctic Bacteria.</title>
        <authorList>
            <person name="Benaud N."/>
            <person name="Edwards R.J."/>
            <person name="Ferrari B.C."/>
        </authorList>
    </citation>
    <scope>NUCLEOTIDE SEQUENCE [LARGE SCALE GENOMIC DNA]</scope>
    <source>
        <strain evidence="9">INR9</strain>
    </source>
</reference>
<dbReference type="AlphaFoldDB" id="A0A7G6YCQ4"/>
<evidence type="ECO:0000256" key="4">
    <source>
        <dbReference type="RuleBase" id="RU362116"/>
    </source>
</evidence>
<dbReference type="NCBIfam" id="TIGR03506">
    <property type="entry name" value="FlgEFG_subfam"/>
    <property type="match status" value="1"/>
</dbReference>
<comment type="similarity">
    <text evidence="2 4">Belongs to the flagella basal body rod proteins family.</text>
</comment>
<dbReference type="GO" id="GO:0071978">
    <property type="term" value="P:bacterial-type flagellum-dependent swarming motility"/>
    <property type="evidence" value="ECO:0007669"/>
    <property type="project" value="TreeGrafter"/>
</dbReference>
<dbReference type="Pfam" id="PF06429">
    <property type="entry name" value="Flg_bbr_C"/>
    <property type="match status" value="1"/>
</dbReference>
<dbReference type="PANTHER" id="PTHR30435">
    <property type="entry name" value="FLAGELLAR PROTEIN"/>
    <property type="match status" value="1"/>
</dbReference>
<evidence type="ECO:0000259" key="7">
    <source>
        <dbReference type="Pfam" id="PF22692"/>
    </source>
</evidence>
<dbReference type="GO" id="GO:0009425">
    <property type="term" value="C:bacterial-type flagellum basal body"/>
    <property type="evidence" value="ECO:0007669"/>
    <property type="project" value="UniProtKB-SubCell"/>
</dbReference>
<proteinExistence type="inferred from homology"/>
<evidence type="ECO:0000313" key="9">
    <source>
        <dbReference type="Proteomes" id="UP000515511"/>
    </source>
</evidence>
<dbReference type="Gene3D" id="2.60.98.20">
    <property type="entry name" value="Flagellar hook protein FlgE"/>
    <property type="match status" value="1"/>
</dbReference>
<dbReference type="InterPro" id="IPR053967">
    <property type="entry name" value="LlgE_F_G-like_D1"/>
</dbReference>
<evidence type="ECO:0000259" key="5">
    <source>
        <dbReference type="Pfam" id="PF00460"/>
    </source>
</evidence>